<comment type="caution">
    <text evidence="3">The sequence shown here is derived from an EMBL/GenBank/DDBJ whole genome shotgun (WGS) entry which is preliminary data.</text>
</comment>
<evidence type="ECO:0000313" key="4">
    <source>
        <dbReference type="Proteomes" id="UP001642484"/>
    </source>
</evidence>
<dbReference type="PANTHER" id="PTHR11851">
    <property type="entry name" value="METALLOPROTEASE"/>
    <property type="match status" value="1"/>
</dbReference>
<proteinExistence type="inferred from homology"/>
<dbReference type="Gene3D" id="3.30.830.10">
    <property type="entry name" value="Metalloenzyme, LuxS/M16 peptidase-like"/>
    <property type="match status" value="1"/>
</dbReference>
<feature type="non-terminal residue" evidence="3">
    <location>
        <position position="209"/>
    </location>
</feature>
<dbReference type="Pfam" id="PF00675">
    <property type="entry name" value="Peptidase_M16"/>
    <property type="match status" value="1"/>
</dbReference>
<dbReference type="PANTHER" id="PTHR11851:SF49">
    <property type="entry name" value="MITOCHONDRIAL-PROCESSING PEPTIDASE SUBUNIT ALPHA"/>
    <property type="match status" value="1"/>
</dbReference>
<gene>
    <name evidence="3" type="ORF">CCMP2556_LOCUS11834</name>
</gene>
<dbReference type="InterPro" id="IPR011765">
    <property type="entry name" value="Pept_M16_N"/>
</dbReference>
<reference evidence="3 4" key="1">
    <citation type="submission" date="2024-02" db="EMBL/GenBank/DDBJ databases">
        <authorList>
            <person name="Chen Y."/>
            <person name="Shah S."/>
            <person name="Dougan E. K."/>
            <person name="Thang M."/>
            <person name="Chan C."/>
        </authorList>
    </citation>
    <scope>NUCLEOTIDE SEQUENCE [LARGE SCALE GENOMIC DNA]</scope>
</reference>
<evidence type="ECO:0000256" key="1">
    <source>
        <dbReference type="ARBA" id="ARBA00007261"/>
    </source>
</evidence>
<evidence type="ECO:0000313" key="3">
    <source>
        <dbReference type="EMBL" id="CAK9014770.1"/>
    </source>
</evidence>
<organism evidence="3 4">
    <name type="scientific">Durusdinium trenchii</name>
    <dbReference type="NCBI Taxonomy" id="1381693"/>
    <lineage>
        <taxon>Eukaryota</taxon>
        <taxon>Sar</taxon>
        <taxon>Alveolata</taxon>
        <taxon>Dinophyceae</taxon>
        <taxon>Suessiales</taxon>
        <taxon>Symbiodiniaceae</taxon>
        <taxon>Durusdinium</taxon>
    </lineage>
</organism>
<dbReference type="InterPro" id="IPR011249">
    <property type="entry name" value="Metalloenz_LuxS/M16"/>
</dbReference>
<dbReference type="EMBL" id="CAXAMN010005625">
    <property type="protein sequence ID" value="CAK9014770.1"/>
    <property type="molecule type" value="Genomic_DNA"/>
</dbReference>
<name>A0ABP0JK34_9DINO</name>
<dbReference type="InterPro" id="IPR050361">
    <property type="entry name" value="MPP/UQCRC_Complex"/>
</dbReference>
<comment type="similarity">
    <text evidence="1">Belongs to the peptidase M16 family.</text>
</comment>
<evidence type="ECO:0000259" key="2">
    <source>
        <dbReference type="Pfam" id="PF00675"/>
    </source>
</evidence>
<accession>A0ABP0JK34</accession>
<keyword evidence="4" id="KW-1185">Reference proteome</keyword>
<sequence length="209" mass="23054">MAFLRRCNVSKVLRFVRPQYAGAGCLQQRGLVQSGVAALEPPKFVKVPIVEESQSRLMEDMPDLVLGGHAPNYDQQSPYRTVPLDEAIGTIEDTAAEEAFPEPLFGRLENGVQVIAVDRQGLCSSLGLFVHTGSRYSREMACLPHMLELMAFRSSAHLSHLRTQKTLEQLGAAASCRVGREDVLFQMDVLREYVPVALPLMLANVLCPS</sequence>
<protein>
    <recommendedName>
        <fullName evidence="2">Peptidase M16 N-terminal domain-containing protein</fullName>
    </recommendedName>
</protein>
<feature type="domain" description="Peptidase M16 N-terminal" evidence="2">
    <location>
        <begin position="120"/>
        <end position="202"/>
    </location>
</feature>
<dbReference type="Proteomes" id="UP001642484">
    <property type="component" value="Unassembled WGS sequence"/>
</dbReference>
<dbReference type="SUPFAM" id="SSF63411">
    <property type="entry name" value="LuxS/MPP-like metallohydrolase"/>
    <property type="match status" value="1"/>
</dbReference>